<dbReference type="EC" id="6.3.5.5" evidence="11"/>
<evidence type="ECO:0000256" key="9">
    <source>
        <dbReference type="ARBA" id="ARBA00048816"/>
    </source>
</evidence>
<dbReference type="AlphaFoldDB" id="A0A7W8DK90"/>
<dbReference type="PANTHER" id="PTHR43418:SF7">
    <property type="entry name" value="CARBAMOYL-PHOSPHATE SYNTHASE SMALL CHAIN"/>
    <property type="match status" value="1"/>
</dbReference>
<evidence type="ECO:0000256" key="10">
    <source>
        <dbReference type="ARBA" id="ARBA00049285"/>
    </source>
</evidence>
<dbReference type="GO" id="GO:0005524">
    <property type="term" value="F:ATP binding"/>
    <property type="evidence" value="ECO:0007669"/>
    <property type="project" value="UniProtKB-UniRule"/>
</dbReference>
<feature type="binding site" evidence="11">
    <location>
        <position position="321"/>
    </location>
    <ligand>
        <name>L-glutamine</name>
        <dbReference type="ChEBI" id="CHEBI:58359"/>
    </ligand>
</feature>
<feature type="binding site" evidence="11">
    <location>
        <position position="280"/>
    </location>
    <ligand>
        <name>L-glutamine</name>
        <dbReference type="ChEBI" id="CHEBI:58359"/>
    </ligand>
</feature>
<comment type="function">
    <text evidence="11">Small subunit of the glutamine-dependent carbamoyl phosphate synthetase (CPSase). CPSase catalyzes the formation of carbamoyl phosphate from the ammonia moiety of glutamine, carbonate, and phosphate donated by ATP, constituting the first step of 2 biosynthetic pathways, one leading to arginine and/or urea and the other to pyrimidine nucleotides. The small subunit (glutamine amidotransferase) binds and cleaves glutamine to supply the large subunit with the substrate ammonia.</text>
</comment>
<dbReference type="NCBIfam" id="TIGR01368">
    <property type="entry name" value="CPSaseIIsmall"/>
    <property type="match status" value="1"/>
</dbReference>
<dbReference type="PROSITE" id="PS51273">
    <property type="entry name" value="GATASE_TYPE_1"/>
    <property type="match status" value="1"/>
</dbReference>
<keyword evidence="11" id="KW-0028">Amino-acid biosynthesis</keyword>
<dbReference type="FunFam" id="3.50.30.20:FF:000001">
    <property type="entry name" value="Carbamoyl-phosphate synthase small chain"/>
    <property type="match status" value="1"/>
</dbReference>
<keyword evidence="4 11" id="KW-0436">Ligase</keyword>
<dbReference type="PRINTS" id="PR00096">
    <property type="entry name" value="GATASE"/>
</dbReference>
<dbReference type="GO" id="GO:0044205">
    <property type="term" value="P:'de novo' UMP biosynthetic process"/>
    <property type="evidence" value="ECO:0007669"/>
    <property type="project" value="UniProtKB-UniRule"/>
</dbReference>
<evidence type="ECO:0000256" key="8">
    <source>
        <dbReference type="ARBA" id="ARBA00022975"/>
    </source>
</evidence>
<dbReference type="SUPFAM" id="SSF52317">
    <property type="entry name" value="Class I glutamine amidotransferase-like"/>
    <property type="match status" value="1"/>
</dbReference>
<comment type="similarity">
    <text evidence="3 11">Belongs to the CarA family.</text>
</comment>
<dbReference type="SMART" id="SM01097">
    <property type="entry name" value="CPSase_sm_chain"/>
    <property type="match status" value="1"/>
</dbReference>
<dbReference type="GO" id="GO:0004088">
    <property type="term" value="F:carbamoyl-phosphate synthase (glutamine-hydrolyzing) activity"/>
    <property type="evidence" value="ECO:0007669"/>
    <property type="project" value="UniProtKB-UniRule"/>
</dbReference>
<dbReference type="CDD" id="cd01744">
    <property type="entry name" value="GATase1_CPSase"/>
    <property type="match status" value="1"/>
</dbReference>
<dbReference type="UniPathway" id="UPA00068">
    <property type="reaction ID" value="UER00171"/>
</dbReference>
<dbReference type="EMBL" id="JACHIG010000005">
    <property type="protein sequence ID" value="MBB5032974.1"/>
    <property type="molecule type" value="Genomic_DNA"/>
</dbReference>
<dbReference type="UniPathway" id="UPA00070">
    <property type="reaction ID" value="UER00115"/>
</dbReference>
<feature type="domain" description="Carbamoyl-phosphate synthase small subunit N-terminal" evidence="13">
    <location>
        <begin position="2"/>
        <end position="132"/>
    </location>
</feature>
<dbReference type="InterPro" id="IPR050472">
    <property type="entry name" value="Anth_synth/Amidotransfase"/>
</dbReference>
<dbReference type="GO" id="GO:0006526">
    <property type="term" value="P:L-arginine biosynthetic process"/>
    <property type="evidence" value="ECO:0007669"/>
    <property type="project" value="UniProtKB-UniRule"/>
</dbReference>
<feature type="region of interest" description="CPSase" evidence="11">
    <location>
        <begin position="1"/>
        <end position="188"/>
    </location>
</feature>
<dbReference type="RefSeq" id="WP_184339901.1">
    <property type="nucleotide sequence ID" value="NZ_JACHIG010000005.1"/>
</dbReference>
<keyword evidence="6 11" id="KW-0067">ATP-binding</keyword>
<evidence type="ECO:0000256" key="11">
    <source>
        <dbReference type="HAMAP-Rule" id="MF_01209"/>
    </source>
</evidence>
<comment type="subunit">
    <text evidence="11">Composed of two chains; the small (or glutamine) chain promotes the hydrolysis of glutamine to ammonia, which is used by the large (or ammonia) chain to synthesize carbamoyl phosphate. Tetramer of heterodimers (alpha,beta)4.</text>
</comment>
<evidence type="ECO:0000256" key="1">
    <source>
        <dbReference type="ARBA" id="ARBA00004812"/>
    </source>
</evidence>
<dbReference type="InterPro" id="IPR002474">
    <property type="entry name" value="CarbamoylP_synth_ssu_N"/>
</dbReference>
<dbReference type="InterPro" id="IPR029062">
    <property type="entry name" value="Class_I_gatase-like"/>
</dbReference>
<dbReference type="InterPro" id="IPR017926">
    <property type="entry name" value="GATASE"/>
</dbReference>
<evidence type="ECO:0000256" key="5">
    <source>
        <dbReference type="ARBA" id="ARBA00022741"/>
    </source>
</evidence>
<dbReference type="HAMAP" id="MF_01209">
    <property type="entry name" value="CPSase_S_chain"/>
    <property type="match status" value="1"/>
</dbReference>
<dbReference type="InterPro" id="IPR036480">
    <property type="entry name" value="CarbP_synth_ssu_N_sf"/>
</dbReference>
<dbReference type="Gene3D" id="3.40.50.880">
    <property type="match status" value="1"/>
</dbReference>
<keyword evidence="7 11" id="KW-0315">Glutamine amidotransferase</keyword>
<evidence type="ECO:0000259" key="13">
    <source>
        <dbReference type="SMART" id="SM01097"/>
    </source>
</evidence>
<dbReference type="Gene3D" id="3.50.30.20">
    <property type="entry name" value="Carbamoyl-phosphate synthase small subunit, N-terminal domain"/>
    <property type="match status" value="1"/>
</dbReference>
<evidence type="ECO:0000256" key="12">
    <source>
        <dbReference type="SAM" id="MobiDB-lite"/>
    </source>
</evidence>
<reference evidence="14 15" key="1">
    <citation type="submission" date="2020-08" db="EMBL/GenBank/DDBJ databases">
        <title>Genomic Encyclopedia of Type Strains, Phase IV (KMG-IV): sequencing the most valuable type-strain genomes for metagenomic binning, comparative biology and taxonomic classification.</title>
        <authorList>
            <person name="Goeker M."/>
        </authorList>
    </citation>
    <scope>NUCLEOTIDE SEQUENCE [LARGE SCALE GENOMIC DNA]</scope>
    <source>
        <strain evidence="14 15">DSM 12252</strain>
    </source>
</reference>
<feature type="binding site" evidence="11">
    <location>
        <position position="46"/>
    </location>
    <ligand>
        <name>L-glutamine</name>
        <dbReference type="ChEBI" id="CHEBI:58359"/>
    </ligand>
</feature>
<comment type="pathway">
    <text evidence="2 11">Amino-acid biosynthesis; L-arginine biosynthesis; carbamoyl phosphate from bicarbonate: step 1/1.</text>
</comment>
<feature type="binding site" evidence="11">
    <location>
        <position position="252"/>
    </location>
    <ligand>
        <name>L-glutamine</name>
        <dbReference type="ChEBI" id="CHEBI:58359"/>
    </ligand>
</feature>
<feature type="active site" description="Nucleophile" evidence="11">
    <location>
        <position position="279"/>
    </location>
</feature>
<comment type="caution">
    <text evidence="14">The sequence shown here is derived from an EMBL/GenBank/DDBJ whole genome shotgun (WGS) entry which is preliminary data.</text>
</comment>
<dbReference type="PRINTS" id="PR00099">
    <property type="entry name" value="CPSGATASE"/>
</dbReference>
<keyword evidence="15" id="KW-1185">Reference proteome</keyword>
<feature type="active site" evidence="11">
    <location>
        <position position="363"/>
    </location>
</feature>
<keyword evidence="5 11" id="KW-0547">Nucleotide-binding</keyword>
<evidence type="ECO:0000256" key="6">
    <source>
        <dbReference type="ARBA" id="ARBA00022840"/>
    </source>
</evidence>
<dbReference type="Proteomes" id="UP000590740">
    <property type="component" value="Unassembled WGS sequence"/>
</dbReference>
<organism evidence="14 15">
    <name type="scientific">Prosthecobacter vanneervenii</name>
    <dbReference type="NCBI Taxonomy" id="48466"/>
    <lineage>
        <taxon>Bacteria</taxon>
        <taxon>Pseudomonadati</taxon>
        <taxon>Verrucomicrobiota</taxon>
        <taxon>Verrucomicrobiia</taxon>
        <taxon>Verrucomicrobiales</taxon>
        <taxon>Verrucomicrobiaceae</taxon>
        <taxon>Prosthecobacter</taxon>
    </lineage>
</organism>
<comment type="pathway">
    <text evidence="1 11">Pyrimidine metabolism; UMP biosynthesis via de novo pathway; (S)-dihydroorotate from bicarbonate: step 1/3.</text>
</comment>
<keyword evidence="11" id="KW-0055">Arginine biosynthesis</keyword>
<evidence type="ECO:0000256" key="4">
    <source>
        <dbReference type="ARBA" id="ARBA00022598"/>
    </source>
</evidence>
<feature type="region of interest" description="Disordered" evidence="12">
    <location>
        <begin position="167"/>
        <end position="189"/>
    </location>
</feature>
<evidence type="ECO:0000256" key="7">
    <source>
        <dbReference type="ARBA" id="ARBA00022962"/>
    </source>
</evidence>
<feature type="active site" evidence="11">
    <location>
        <position position="365"/>
    </location>
</feature>
<name>A0A7W8DK90_9BACT</name>
<evidence type="ECO:0000313" key="14">
    <source>
        <dbReference type="EMBL" id="MBB5032974.1"/>
    </source>
</evidence>
<comment type="catalytic activity">
    <reaction evidence="10 11">
        <text>L-glutamine + H2O = L-glutamate + NH4(+)</text>
        <dbReference type="Rhea" id="RHEA:15889"/>
        <dbReference type="ChEBI" id="CHEBI:15377"/>
        <dbReference type="ChEBI" id="CHEBI:28938"/>
        <dbReference type="ChEBI" id="CHEBI:29985"/>
        <dbReference type="ChEBI" id="CHEBI:58359"/>
    </reaction>
</comment>
<feature type="binding site" evidence="11">
    <location>
        <position position="324"/>
    </location>
    <ligand>
        <name>L-glutamine</name>
        <dbReference type="ChEBI" id="CHEBI:58359"/>
    </ligand>
</feature>
<feature type="binding site" evidence="11">
    <location>
        <position position="283"/>
    </location>
    <ligand>
        <name>L-glutamine</name>
        <dbReference type="ChEBI" id="CHEBI:58359"/>
    </ligand>
</feature>
<dbReference type="SUPFAM" id="SSF52021">
    <property type="entry name" value="Carbamoyl phosphate synthetase, small subunit N-terminal domain"/>
    <property type="match status" value="1"/>
</dbReference>
<proteinExistence type="inferred from homology"/>
<dbReference type="PANTHER" id="PTHR43418">
    <property type="entry name" value="MULTIFUNCTIONAL TRYPTOPHAN BIOSYNTHESIS PROTEIN-RELATED"/>
    <property type="match status" value="1"/>
</dbReference>
<sequence length="388" mass="42527">MKKALLALEDGRVFEGTAFGADATHTGEICFNTSMSGYQEVLTDPSYRGQIVTMTYPMIGNYGVNPLDTESDQPHVRGFVIEELCEVPSNWRSTQSLDAYLKQWGIPGIQGVDTRALTSHLRSRGAMRAVITTTATAEEAVKQAASSPPMEGSDFVKEVTTKAPYLWDPESTESGDWDIPSPSQNREPGADGVVRHPLPEAKHHIIAYDFGVKRNILRRLRQQGFRVDVVPATTSAKDVLARNPDGIFLSNGPGDPAALDYIHKEVKELIGKKPIFAICLGHQILGHAYGGKTFKLKFGHRGGNQPVKDLRNGKVSITSQNHGFAIDPSSLPSNVEVTHINLNDGTVEGMRHREAPVLSVQYHPEAAPGPHDAKYFFSEFARMVETGR</sequence>
<feature type="binding site" evidence="11">
    <location>
        <position position="254"/>
    </location>
    <ligand>
        <name>L-glutamine</name>
        <dbReference type="ChEBI" id="CHEBI:58359"/>
    </ligand>
</feature>
<dbReference type="NCBIfam" id="NF009475">
    <property type="entry name" value="PRK12838.1"/>
    <property type="match status" value="1"/>
</dbReference>
<comment type="catalytic activity">
    <reaction evidence="9 11">
        <text>hydrogencarbonate + L-glutamine + 2 ATP + H2O = carbamoyl phosphate + L-glutamate + 2 ADP + phosphate + 2 H(+)</text>
        <dbReference type="Rhea" id="RHEA:18633"/>
        <dbReference type="ChEBI" id="CHEBI:15377"/>
        <dbReference type="ChEBI" id="CHEBI:15378"/>
        <dbReference type="ChEBI" id="CHEBI:17544"/>
        <dbReference type="ChEBI" id="CHEBI:29985"/>
        <dbReference type="ChEBI" id="CHEBI:30616"/>
        <dbReference type="ChEBI" id="CHEBI:43474"/>
        <dbReference type="ChEBI" id="CHEBI:58228"/>
        <dbReference type="ChEBI" id="CHEBI:58359"/>
        <dbReference type="ChEBI" id="CHEBI:456216"/>
        <dbReference type="EC" id="6.3.5.5"/>
    </reaction>
</comment>
<evidence type="ECO:0000256" key="2">
    <source>
        <dbReference type="ARBA" id="ARBA00005077"/>
    </source>
</evidence>
<keyword evidence="8 11" id="KW-0665">Pyrimidine biosynthesis</keyword>
<dbReference type="Pfam" id="PF00117">
    <property type="entry name" value="GATase"/>
    <property type="match status" value="1"/>
</dbReference>
<accession>A0A7W8DK90</accession>
<dbReference type="GO" id="GO:0006541">
    <property type="term" value="P:glutamine metabolic process"/>
    <property type="evidence" value="ECO:0007669"/>
    <property type="project" value="InterPro"/>
</dbReference>
<dbReference type="Pfam" id="PF00988">
    <property type="entry name" value="CPSase_sm_chain"/>
    <property type="match status" value="1"/>
</dbReference>
<dbReference type="InterPro" id="IPR006274">
    <property type="entry name" value="CarbamoylP_synth_ssu"/>
</dbReference>
<dbReference type="InterPro" id="IPR035686">
    <property type="entry name" value="CPSase_GATase1"/>
</dbReference>
<dbReference type="GO" id="GO:0006207">
    <property type="term" value="P:'de novo' pyrimidine nucleobase biosynthetic process"/>
    <property type="evidence" value="ECO:0007669"/>
    <property type="project" value="InterPro"/>
</dbReference>
<dbReference type="PRINTS" id="PR00097">
    <property type="entry name" value="ANTSNTHASEII"/>
</dbReference>
<gene>
    <name evidence="11" type="primary">carA</name>
    <name evidence="14" type="ORF">HNQ65_002557</name>
</gene>
<evidence type="ECO:0000313" key="15">
    <source>
        <dbReference type="Proteomes" id="UP000590740"/>
    </source>
</evidence>
<evidence type="ECO:0000256" key="3">
    <source>
        <dbReference type="ARBA" id="ARBA00007800"/>
    </source>
</evidence>
<feature type="binding site" evidence="11">
    <location>
        <position position="323"/>
    </location>
    <ligand>
        <name>L-glutamine</name>
        <dbReference type="ChEBI" id="CHEBI:58359"/>
    </ligand>
</feature>
<protein>
    <recommendedName>
        <fullName evidence="11">Carbamoyl phosphate synthase small chain</fullName>
        <ecNumber evidence="11">6.3.5.5</ecNumber>
    </recommendedName>
    <alternativeName>
        <fullName evidence="11">Carbamoyl phosphate synthetase glutamine chain</fullName>
    </alternativeName>
</protein>